<feature type="region of interest" description="Disordered" evidence="8">
    <location>
        <begin position="114"/>
        <end position="149"/>
    </location>
</feature>
<comment type="caution">
    <text evidence="9">The sequence shown here is derived from an EMBL/GenBank/DDBJ whole genome shotgun (WGS) entry which is preliminary data.</text>
</comment>
<dbReference type="SUPFAM" id="SSF54211">
    <property type="entry name" value="Ribosomal protein S5 domain 2-like"/>
    <property type="match status" value="1"/>
</dbReference>
<keyword evidence="10" id="KW-1185">Reference proteome</keyword>
<dbReference type="Pfam" id="PF00825">
    <property type="entry name" value="Ribonuclease_P"/>
    <property type="match status" value="1"/>
</dbReference>
<evidence type="ECO:0000256" key="6">
    <source>
        <dbReference type="HAMAP-Rule" id="MF_00227"/>
    </source>
</evidence>
<dbReference type="EMBL" id="QAYG01000001">
    <property type="protein sequence ID" value="PTW62491.1"/>
    <property type="molecule type" value="Genomic_DNA"/>
</dbReference>
<evidence type="ECO:0000313" key="10">
    <source>
        <dbReference type="Proteomes" id="UP000244081"/>
    </source>
</evidence>
<comment type="subunit">
    <text evidence="6">Consists of a catalytic RNA component (M1 or rnpB) and a protein subunit.</text>
</comment>
<sequence>MIAPPFSMPVLKKRSEFLAVAKGVRAPRRAFVLQALCDRDSGHLPRIGYTVTKKTGNAVERNRIKRRLRAAIRDVAPFAARPACDYVLIGRRAALDISFSDLKKDLAAGFARVHKDARTPADGQDGPQPDRRAPGRSGEPTTAPRAKSE</sequence>
<gene>
    <name evidence="6" type="primary">rnpA</name>
    <name evidence="9" type="ORF">C8N35_101535</name>
</gene>
<comment type="function">
    <text evidence="6">RNaseP catalyzes the removal of the 5'-leader sequence from pre-tRNA to produce the mature 5'-terminus. It can also cleave other RNA substrates such as 4.5S RNA. The protein component plays an auxiliary but essential role in vivo by binding to the 5'-leader sequence and broadening the substrate specificity of the ribozyme.</text>
</comment>
<comment type="catalytic activity">
    <reaction evidence="6">
        <text>Endonucleolytic cleavage of RNA, removing 5'-extranucleotides from tRNA precursor.</text>
        <dbReference type="EC" id="3.1.26.5"/>
    </reaction>
</comment>
<keyword evidence="4 6" id="KW-0378">Hydrolase</keyword>
<dbReference type="AlphaFoldDB" id="A0A2T5VFF4"/>
<protein>
    <recommendedName>
        <fullName evidence="6 7">Ribonuclease P protein component</fullName>
        <shortName evidence="6">RNase P protein</shortName>
        <shortName evidence="6">RNaseP protein</shortName>
        <ecNumber evidence="6 7">3.1.26.5</ecNumber>
    </recommendedName>
    <alternativeName>
        <fullName evidence="6">Protein C5</fullName>
    </alternativeName>
</protein>
<evidence type="ECO:0000256" key="5">
    <source>
        <dbReference type="ARBA" id="ARBA00022884"/>
    </source>
</evidence>
<dbReference type="Gene3D" id="3.30.230.10">
    <property type="match status" value="1"/>
</dbReference>
<name>A0A2T5VFF4_9HYPH</name>
<dbReference type="GO" id="GO:0000049">
    <property type="term" value="F:tRNA binding"/>
    <property type="evidence" value="ECO:0007669"/>
    <property type="project" value="UniProtKB-UniRule"/>
</dbReference>
<dbReference type="PANTHER" id="PTHR33992">
    <property type="entry name" value="RIBONUCLEASE P PROTEIN COMPONENT"/>
    <property type="match status" value="1"/>
</dbReference>
<reference evidence="9 10" key="1">
    <citation type="submission" date="2018-04" db="EMBL/GenBank/DDBJ databases">
        <title>Genomic Encyclopedia of Archaeal and Bacterial Type Strains, Phase II (KMG-II): from individual species to whole genera.</title>
        <authorList>
            <person name="Goeker M."/>
        </authorList>
    </citation>
    <scope>NUCLEOTIDE SEQUENCE [LARGE SCALE GENOMIC DNA]</scope>
    <source>
        <strain evidence="9 10">DSM 23382</strain>
    </source>
</reference>
<dbReference type="GO" id="GO:0001682">
    <property type="term" value="P:tRNA 5'-leader removal"/>
    <property type="evidence" value="ECO:0007669"/>
    <property type="project" value="UniProtKB-UniRule"/>
</dbReference>
<dbReference type="GO" id="GO:0004526">
    <property type="term" value="F:ribonuclease P activity"/>
    <property type="evidence" value="ECO:0007669"/>
    <property type="project" value="UniProtKB-UniRule"/>
</dbReference>
<evidence type="ECO:0000256" key="4">
    <source>
        <dbReference type="ARBA" id="ARBA00022801"/>
    </source>
</evidence>
<dbReference type="EC" id="3.1.26.5" evidence="6 7"/>
<proteinExistence type="inferred from homology"/>
<dbReference type="InterPro" id="IPR000100">
    <property type="entry name" value="RNase_P"/>
</dbReference>
<evidence type="ECO:0000256" key="1">
    <source>
        <dbReference type="ARBA" id="ARBA00022694"/>
    </source>
</evidence>
<accession>A0A2T5VFF4</accession>
<keyword evidence="2 6" id="KW-0540">Nuclease</keyword>
<dbReference type="GO" id="GO:0042781">
    <property type="term" value="F:3'-tRNA processing endoribonuclease activity"/>
    <property type="evidence" value="ECO:0007669"/>
    <property type="project" value="TreeGrafter"/>
</dbReference>
<dbReference type="HAMAP" id="MF_00227">
    <property type="entry name" value="RNase_P"/>
    <property type="match status" value="1"/>
</dbReference>
<evidence type="ECO:0000256" key="3">
    <source>
        <dbReference type="ARBA" id="ARBA00022759"/>
    </source>
</evidence>
<evidence type="ECO:0000256" key="2">
    <source>
        <dbReference type="ARBA" id="ARBA00022722"/>
    </source>
</evidence>
<dbReference type="NCBIfam" id="TIGR00188">
    <property type="entry name" value="rnpA"/>
    <property type="match status" value="1"/>
</dbReference>
<dbReference type="GO" id="GO:0030677">
    <property type="term" value="C:ribonuclease P complex"/>
    <property type="evidence" value="ECO:0007669"/>
    <property type="project" value="TreeGrafter"/>
</dbReference>
<evidence type="ECO:0000256" key="7">
    <source>
        <dbReference type="NCBIfam" id="TIGR00188"/>
    </source>
</evidence>
<keyword evidence="5 6" id="KW-0694">RNA-binding</keyword>
<comment type="similarity">
    <text evidence="6">Belongs to the RnpA family.</text>
</comment>
<dbReference type="Proteomes" id="UP000244081">
    <property type="component" value="Unassembled WGS sequence"/>
</dbReference>
<organism evidence="9 10">
    <name type="scientific">Breoghania corrubedonensis</name>
    <dbReference type="NCBI Taxonomy" id="665038"/>
    <lineage>
        <taxon>Bacteria</taxon>
        <taxon>Pseudomonadati</taxon>
        <taxon>Pseudomonadota</taxon>
        <taxon>Alphaproteobacteria</taxon>
        <taxon>Hyphomicrobiales</taxon>
        <taxon>Stappiaceae</taxon>
        <taxon>Breoghania</taxon>
    </lineage>
</organism>
<dbReference type="InterPro" id="IPR020568">
    <property type="entry name" value="Ribosomal_Su5_D2-typ_SF"/>
</dbReference>
<dbReference type="PANTHER" id="PTHR33992:SF1">
    <property type="entry name" value="RIBONUCLEASE P PROTEIN COMPONENT"/>
    <property type="match status" value="1"/>
</dbReference>
<dbReference type="RefSeq" id="WP_245926633.1">
    <property type="nucleotide sequence ID" value="NZ_QAYG01000001.1"/>
</dbReference>
<keyword evidence="3 6" id="KW-0255">Endonuclease</keyword>
<keyword evidence="1 6" id="KW-0819">tRNA processing</keyword>
<evidence type="ECO:0000256" key="8">
    <source>
        <dbReference type="SAM" id="MobiDB-lite"/>
    </source>
</evidence>
<dbReference type="InterPro" id="IPR014721">
    <property type="entry name" value="Ribsml_uS5_D2-typ_fold_subgr"/>
</dbReference>
<evidence type="ECO:0000313" key="9">
    <source>
        <dbReference type="EMBL" id="PTW62491.1"/>
    </source>
</evidence>